<keyword evidence="2" id="KW-0596">Phosphopantetheine</keyword>
<evidence type="ECO:0000256" key="1">
    <source>
        <dbReference type="ARBA" id="ARBA00010928"/>
    </source>
</evidence>
<dbReference type="InterPro" id="IPR010071">
    <property type="entry name" value="AA_adenyl_dom"/>
</dbReference>
<dbReference type="Pfam" id="PF12796">
    <property type="entry name" value="Ank_2"/>
    <property type="match status" value="1"/>
</dbReference>
<dbReference type="SUPFAM" id="SSF47336">
    <property type="entry name" value="ACP-like"/>
    <property type="match status" value="1"/>
</dbReference>
<evidence type="ECO:0000256" key="3">
    <source>
        <dbReference type="ARBA" id="ARBA00022553"/>
    </source>
</evidence>
<dbReference type="GO" id="GO:0000166">
    <property type="term" value="F:nucleotide binding"/>
    <property type="evidence" value="ECO:0007669"/>
    <property type="project" value="InterPro"/>
</dbReference>
<name>A0A178F9Q0_TRIRU</name>
<dbReference type="InterPro" id="IPR036736">
    <property type="entry name" value="ACP-like_sf"/>
</dbReference>
<feature type="repeat" description="ANK" evidence="6">
    <location>
        <begin position="272"/>
        <end position="304"/>
    </location>
</feature>
<dbReference type="InterPro" id="IPR023213">
    <property type="entry name" value="CAT-like_dom_sf"/>
</dbReference>
<comment type="caution">
    <text evidence="9">The sequence shown here is derived from an EMBL/GenBank/DDBJ whole genome shotgun (WGS) entry which is preliminary data.</text>
</comment>
<evidence type="ECO:0000256" key="5">
    <source>
        <dbReference type="ARBA" id="ARBA00029454"/>
    </source>
</evidence>
<dbReference type="Gene3D" id="3.40.50.720">
    <property type="entry name" value="NAD(P)-binding Rossmann-like Domain"/>
    <property type="match status" value="1"/>
</dbReference>
<evidence type="ECO:0000259" key="8">
    <source>
        <dbReference type="PROSITE" id="PS50075"/>
    </source>
</evidence>
<dbReference type="InterPro" id="IPR042099">
    <property type="entry name" value="ANL_N_sf"/>
</dbReference>
<feature type="compositionally biased region" description="Low complexity" evidence="7">
    <location>
        <begin position="223"/>
        <end position="233"/>
    </location>
</feature>
<dbReference type="PANTHER" id="PTHR45527">
    <property type="entry name" value="NONRIBOSOMAL PEPTIDE SYNTHETASE"/>
    <property type="match status" value="1"/>
</dbReference>
<dbReference type="GO" id="GO:0016874">
    <property type="term" value="F:ligase activity"/>
    <property type="evidence" value="ECO:0007669"/>
    <property type="project" value="UniProtKB-KW"/>
</dbReference>
<dbReference type="Pfam" id="PF22725">
    <property type="entry name" value="GFO_IDH_MocA_C3"/>
    <property type="match status" value="1"/>
</dbReference>
<accession>A0A178F9Q0</accession>
<dbReference type="NCBIfam" id="TIGR01733">
    <property type="entry name" value="AA-adenyl-dom"/>
    <property type="match status" value="1"/>
</dbReference>
<dbReference type="PANTHER" id="PTHR45527:SF16">
    <property type="entry name" value="NONRIBOSOMAL PEPTIDE SYNTHASE ATNA-RELATED"/>
    <property type="match status" value="1"/>
</dbReference>
<keyword evidence="6" id="KW-0040">ANK repeat</keyword>
<feature type="repeat" description="ANK" evidence="6">
    <location>
        <begin position="239"/>
        <end position="271"/>
    </location>
</feature>
<dbReference type="SUPFAM" id="SSF51735">
    <property type="entry name" value="NAD(P)-binding Rossmann-fold domains"/>
    <property type="match status" value="1"/>
</dbReference>
<dbReference type="FunFam" id="3.30.300.30:FF:000015">
    <property type="entry name" value="Nonribosomal peptide synthase SidD"/>
    <property type="match status" value="1"/>
</dbReference>
<dbReference type="InterPro" id="IPR000683">
    <property type="entry name" value="Gfo/Idh/MocA-like_OxRdtase_N"/>
</dbReference>
<comment type="similarity">
    <text evidence="1">Belongs to the Gfo/Idh/MocA family.</text>
</comment>
<dbReference type="PROSITE" id="PS50075">
    <property type="entry name" value="CARRIER"/>
    <property type="match status" value="1"/>
</dbReference>
<dbReference type="VEuPathDB" id="FungiDB:TERG_08587"/>
<dbReference type="SUPFAM" id="SSF48403">
    <property type="entry name" value="Ankyrin repeat"/>
    <property type="match status" value="1"/>
</dbReference>
<dbReference type="InterPro" id="IPR000653">
    <property type="entry name" value="DegT/StrS_aminotransferase"/>
</dbReference>
<dbReference type="GO" id="GO:0005737">
    <property type="term" value="C:cytoplasm"/>
    <property type="evidence" value="ECO:0007669"/>
    <property type="project" value="TreeGrafter"/>
</dbReference>
<dbReference type="Gene3D" id="3.30.300.30">
    <property type="match status" value="1"/>
</dbReference>
<dbReference type="Gene3D" id="3.30.360.10">
    <property type="entry name" value="Dihydrodipicolinate Reductase, domain 2"/>
    <property type="match status" value="1"/>
</dbReference>
<dbReference type="InterPro" id="IPR036291">
    <property type="entry name" value="NAD(P)-bd_dom_sf"/>
</dbReference>
<dbReference type="Gene3D" id="3.40.50.12780">
    <property type="entry name" value="N-terminal domain of ligase-like"/>
    <property type="match status" value="1"/>
</dbReference>
<dbReference type="InterPro" id="IPR055170">
    <property type="entry name" value="GFO_IDH_MocA-like_dom"/>
</dbReference>
<sequence length="2634" mass="292647">MSPTSSDALVERRRQQNRDAQRKRRNALKAQIVELQARNLELQAFKESAISIAANRQTLLGSRTMLTSNVSCSLGGSFNSPCHTSSDAQDEGSDTASAVILRPDYPKLDDTFIRGISENLQPNAQMISRSQPGSMQGYYHDAEDTFTQIATLTPASDPGFGSGGTPLPAATYTNVAMSPSPGKYDLSLHFGDTSLHDTLDLASLRQQSPSEAGSRAGITETISRQPPGSSGPRPCFRDKKQNAMAIAVANRQTAVVRLLLRHGVDMNARDERGRTVLHDTAETNDTEMMQLLLDYSADSNIVDKSGMIPIEIAASLGNIEAVEELGGEGGVSMTVRDRGRELKYLTFLARKIQDSKMKAASKEATPAWKTWDSCCIFSAKESRLAASLLADLQTVTIEDALDIGALVEFSRSHRVPGGIIVKLACCSAVGGYAGVEDVCIGVETGSTNSLLRCHLDSQHTFSYLSQLIEEIELPIIGDSSPSLLDLAGSTGLFDTILSIRDPDSKATAEASKKIDHVDPRNSPKTRAHLAVEVNLPLREISINYPASIFSAVQARRFAELLSKTISELIENAGQRLCDLNLLPATDARNIAAWNDRDLGSYDVCLHNEICKRVEELPESPAICAWDGDLTYRQLDVLSSRVAWKLHEVGVDPGSSTVAFLFRKSKWSAVCLLGILKAGAAAVALNHDHPEERHRYILQTTGAIVLLVGKDLEDSLEIPLDRSLTKLAVYDSLFDSDLSEPDRAGTFVSTSVKPEDAAYIQFTSGSSGTPKGIIMEHRTYMANAISQIEAYHINKESRVLQFASHSFDAFLTEVVTTLLAGACVCIPSEESRFNDLSGAISDFQVNWMGMTPTLARTLTPKNAPTLKTLATWGEVTSDDIIEAWADEVDLFNLYGPSENSVGATAHLLSKGIRDPSHLGKPIKAVNAWIVRIDNRERLAPIGTVGELALQGPTVARGYLQNDTLNADSFRNCIPWMKNEARHQRIYYTGDLVRYIADGSLEFLGRRDTQVKIRGHRIELGEIEYHINQVLCGSNFGSVVEIVYPLYRQCQPMLIAFLDARSDCITMPTHDLLLPASDRSRARATEIEEYLTKRLPTHFIPSLYLPLAYIPTNASGKADRKLLKAACELLSESDFLTYSSQAKPKTAPQTEIEAKVASLWADLLGVEVNNIGREDSFFWLGGNSILAMRFAVAARSEGLQVTVAEVLSNPRLNQISDILAKQNQHPQPDGSPLYEPFSALPISLGKDFISKTVAPRLGVDVNDIQDAALATDYQIENLAWSSLKTRGGTNYITFDFSTTGVTAVNLQEALERLILYHDILRTVYLVFKRKVYQVTLKQLSVDIIHCMYTKDVSQATSDVVEADTPMPVEISRSLLKFWLIRGLDGRVQRMVMRASHLQYDGVSLIRLCRELGSAFHGQELYPTTSFFAYSHFAATHSEDSARAFWSKTLAGSAMTSIFRHTSIPWKYVLDGQVDIMIDTSAVRSDSEITIGTIIKAAWSLVLAEMSGSDDVVFGSVIWGRNAMYPGIEHVAGACIDNIPVRVRLGDNMTRRQLLEQIQGQYFEAVSFENFQYKRIVEECTDWRPWERLSTLVEYENLGEETTSFKLDETQRFTVDEIRPPADRHDITIFSTPVGPEKTFIALDFCKDTIPESLAQKMLTRMLEHIRGFHDNIDDPLQLATADIMKLPSIPMLLPDTVSQSDMDPVRLQSSHAVIFSSQEFRESQKLFVEEAWADALGCQPEQLAIYWTERTPFYNVWGNLIAAFGISKSCASRETGTWFTPGCHYVVVLQDALSGDRIRYRVFSHEGGIPYKLFYWLALYICKVRSRPSTAHLSCYSTPTSTVIQPHYGHSGVLLISEKGMNTTVKKSPLQVAMIGIGHRGYKTHFRIILENPRAWTVVACCDTNEKTRQAFAQKHPNINVYKDLDDLLKNNKQRLDFAIVCVPHQYHLECCRALAQRGVPILKEKPVAESPAEYQQLQQLPVKIGVTFQKRFEPRYLAIRDLISQVGQVASFTATLTANITELDATWRATSDVGVTEDLGCHMLDMIVSLFGRPTSITAQNTKGIRIDQEYGGDDVSNIIMNFGEAAKRNIGHVHLSRVAHRNEERLIITGTHGTFALEGRDVRLRDSNGNETFHFHDTSEKKYVVNSMLQQFSAWVTGAKSDFLASVANLEDTVMVMEATRRAYNNPNATETVITPGNSAGSYAQASLAGAHHIWPLLSPESEAAVVRQMHSSLSIYNRSDIYEVFEEKWLKMHGLKHALVCSSGTIAILHMFEALDLRPGDEVLCPVYTFFATASPLMQYGAVPIFCDSLEDGNIDPDEILKRATSKTKAVIVTHMWGLPCRMRQIVDNARKVDIKVLEDCSHAHGAIVDGRIVGSWGDMAAWSLQAKKNVMGGQAGVLATNSTDYYSRAILHGHFNKRAKQEVPQDHPLRKFWLTGLGLNMRAHPLAIALANQQFDLLPVHDQYRQRYASYIAKGLATIPFLKMPAVNNNSNDKHAWYAFVMQFDSSKAPEGLTRDEFVRELFDVHGLQEVDIPRSTGLLNELPLFTHSHEAVPRFGDKRWGKIQPTTEFPNALQFYQCAIKLPVWATESDMPIVEHYVKTFLVVAREMTQRALRRKNLGPGSVEERVQARL</sequence>
<dbReference type="SUPFAM" id="SSF53383">
    <property type="entry name" value="PLP-dependent transferases"/>
    <property type="match status" value="1"/>
</dbReference>
<keyword evidence="3" id="KW-0597">Phosphoprotein</keyword>
<dbReference type="Gene3D" id="1.10.1200.10">
    <property type="entry name" value="ACP-like"/>
    <property type="match status" value="1"/>
</dbReference>
<dbReference type="SUPFAM" id="SSF52777">
    <property type="entry name" value="CoA-dependent acyltransferases"/>
    <property type="match status" value="3"/>
</dbReference>
<dbReference type="GO" id="GO:0031177">
    <property type="term" value="F:phosphopantetheine binding"/>
    <property type="evidence" value="ECO:0007669"/>
    <property type="project" value="TreeGrafter"/>
</dbReference>
<dbReference type="CDD" id="cd05918">
    <property type="entry name" value="A_NRPS_SidN3_like"/>
    <property type="match status" value="1"/>
</dbReference>
<keyword evidence="4" id="KW-0436">Ligase</keyword>
<dbReference type="InterPro" id="IPR002110">
    <property type="entry name" value="Ankyrin_rpt"/>
</dbReference>
<evidence type="ECO:0000256" key="6">
    <source>
        <dbReference type="PROSITE-ProRule" id="PRU00023"/>
    </source>
</evidence>
<dbReference type="GO" id="GO:0043041">
    <property type="term" value="P:amino acid activation for nonribosomal peptide biosynthetic process"/>
    <property type="evidence" value="ECO:0007669"/>
    <property type="project" value="TreeGrafter"/>
</dbReference>
<dbReference type="PROSITE" id="PS00455">
    <property type="entry name" value="AMP_BINDING"/>
    <property type="match status" value="1"/>
</dbReference>
<dbReference type="InterPro" id="IPR015421">
    <property type="entry name" value="PyrdxlP-dep_Trfase_major"/>
</dbReference>
<comment type="similarity">
    <text evidence="5">Belongs to the NRP synthetase family.</text>
</comment>
<evidence type="ECO:0000256" key="7">
    <source>
        <dbReference type="SAM" id="MobiDB-lite"/>
    </source>
</evidence>
<dbReference type="SUPFAM" id="SSF56801">
    <property type="entry name" value="Acetyl-CoA synthetase-like"/>
    <property type="match status" value="1"/>
</dbReference>
<dbReference type="Pfam" id="PF00501">
    <property type="entry name" value="AMP-binding"/>
    <property type="match status" value="1"/>
</dbReference>
<feature type="region of interest" description="Disordered" evidence="7">
    <location>
        <begin position="207"/>
        <end position="233"/>
    </location>
</feature>
<dbReference type="SUPFAM" id="SSF55347">
    <property type="entry name" value="Glyceraldehyde-3-phosphate dehydrogenase-like, C-terminal domain"/>
    <property type="match status" value="1"/>
</dbReference>
<evidence type="ECO:0000256" key="4">
    <source>
        <dbReference type="ARBA" id="ARBA00022598"/>
    </source>
</evidence>
<evidence type="ECO:0000313" key="9">
    <source>
        <dbReference type="EMBL" id="OAL68656.1"/>
    </source>
</evidence>
<dbReference type="GO" id="GO:0044550">
    <property type="term" value="P:secondary metabolite biosynthetic process"/>
    <property type="evidence" value="ECO:0007669"/>
    <property type="project" value="TreeGrafter"/>
</dbReference>
<proteinExistence type="inferred from homology"/>
<dbReference type="Pfam" id="PF00668">
    <property type="entry name" value="Condensation"/>
    <property type="match status" value="1"/>
</dbReference>
<dbReference type="EMBL" id="LHPM01000003">
    <property type="protein sequence ID" value="OAL68656.1"/>
    <property type="molecule type" value="Genomic_DNA"/>
</dbReference>
<feature type="region of interest" description="Disordered" evidence="7">
    <location>
        <begin position="1"/>
        <end position="24"/>
    </location>
</feature>
<dbReference type="InterPro" id="IPR000873">
    <property type="entry name" value="AMP-dep_synth/lig_dom"/>
</dbReference>
<protein>
    <submittedName>
        <fullName evidence="9">Nonribosomal peptide synthase</fullName>
    </submittedName>
</protein>
<organism evidence="9 10">
    <name type="scientific">Trichophyton rubrum</name>
    <name type="common">Athlete's foot fungus</name>
    <name type="synonym">Epidermophyton rubrum</name>
    <dbReference type="NCBI Taxonomy" id="5551"/>
    <lineage>
        <taxon>Eukaryota</taxon>
        <taxon>Fungi</taxon>
        <taxon>Dikarya</taxon>
        <taxon>Ascomycota</taxon>
        <taxon>Pezizomycotina</taxon>
        <taxon>Eurotiomycetes</taxon>
        <taxon>Eurotiomycetidae</taxon>
        <taxon>Onygenales</taxon>
        <taxon>Arthrodermataceae</taxon>
        <taxon>Trichophyton</taxon>
    </lineage>
</organism>
<dbReference type="InterPro" id="IPR015422">
    <property type="entry name" value="PyrdxlP-dep_Trfase_small"/>
</dbReference>
<dbReference type="Proteomes" id="UP000243015">
    <property type="component" value="Unassembled WGS sequence"/>
</dbReference>
<dbReference type="Gene3D" id="1.25.40.20">
    <property type="entry name" value="Ankyrin repeat-containing domain"/>
    <property type="match status" value="1"/>
</dbReference>
<dbReference type="Gene3D" id="3.30.559.10">
    <property type="entry name" value="Chloramphenicol acetyltransferase-like domain"/>
    <property type="match status" value="1"/>
</dbReference>
<evidence type="ECO:0000256" key="2">
    <source>
        <dbReference type="ARBA" id="ARBA00022450"/>
    </source>
</evidence>
<dbReference type="InterPro" id="IPR020845">
    <property type="entry name" value="AMP-binding_CS"/>
</dbReference>
<dbReference type="Gene3D" id="3.40.640.10">
    <property type="entry name" value="Type I PLP-dependent aspartate aminotransferase-like (Major domain)"/>
    <property type="match status" value="1"/>
</dbReference>
<dbReference type="Pfam" id="PF00550">
    <property type="entry name" value="PP-binding"/>
    <property type="match status" value="1"/>
</dbReference>
<dbReference type="SMART" id="SM00248">
    <property type="entry name" value="ANK"/>
    <property type="match status" value="4"/>
</dbReference>
<feature type="compositionally biased region" description="Basic and acidic residues" evidence="7">
    <location>
        <begin position="9"/>
        <end position="20"/>
    </location>
</feature>
<evidence type="ECO:0000313" key="10">
    <source>
        <dbReference type="Proteomes" id="UP000243015"/>
    </source>
</evidence>
<dbReference type="InterPro" id="IPR045851">
    <property type="entry name" value="AMP-bd_C_sf"/>
</dbReference>
<dbReference type="Gene3D" id="3.30.559.30">
    <property type="entry name" value="Nonribosomal peptide synthetase, condensation domain"/>
    <property type="match status" value="2"/>
</dbReference>
<dbReference type="VEuPathDB" id="FungiDB:TERG_08586"/>
<dbReference type="InterPro" id="IPR015424">
    <property type="entry name" value="PyrdxlP-dep_Trfase"/>
</dbReference>
<dbReference type="PROSITE" id="PS50297">
    <property type="entry name" value="ANK_REP_REGION"/>
    <property type="match status" value="2"/>
</dbReference>
<dbReference type="InterPro" id="IPR036770">
    <property type="entry name" value="Ankyrin_rpt-contain_sf"/>
</dbReference>
<dbReference type="CDD" id="cd14686">
    <property type="entry name" value="bZIP"/>
    <property type="match status" value="1"/>
</dbReference>
<dbReference type="Pfam" id="PF01041">
    <property type="entry name" value="DegT_DnrJ_EryC1"/>
    <property type="match status" value="1"/>
</dbReference>
<reference evidence="9 10" key="1">
    <citation type="submission" date="2016-05" db="EMBL/GenBank/DDBJ databases">
        <title>Genome sequencing of Trichophyton rubrum CMCC(F)T1i isolated from hair.</title>
        <authorList>
            <person name="Zhan P."/>
            <person name="Tao Y."/>
            <person name="Liu W."/>
        </authorList>
    </citation>
    <scope>NUCLEOTIDE SEQUENCE [LARGE SCALE GENOMIC DNA]</scope>
    <source>
        <strain evidence="10">CMCC(F)T1i</strain>
    </source>
</reference>
<dbReference type="Gene3D" id="3.90.1150.10">
    <property type="entry name" value="Aspartate Aminotransferase, domain 1"/>
    <property type="match status" value="1"/>
</dbReference>
<gene>
    <name evidence="9" type="ORF">A7C99_0027</name>
</gene>
<dbReference type="Pfam" id="PF01408">
    <property type="entry name" value="GFO_IDH_MocA"/>
    <property type="match status" value="1"/>
</dbReference>
<dbReference type="InterPro" id="IPR001242">
    <property type="entry name" value="Condensation_dom"/>
</dbReference>
<dbReference type="InterPro" id="IPR009081">
    <property type="entry name" value="PP-bd_ACP"/>
</dbReference>
<dbReference type="PROSITE" id="PS50088">
    <property type="entry name" value="ANK_REPEAT"/>
    <property type="match status" value="2"/>
</dbReference>
<feature type="domain" description="Carrier" evidence="8">
    <location>
        <begin position="1145"/>
        <end position="1221"/>
    </location>
</feature>
<dbReference type="VEuPathDB" id="FungiDB:TERG_08585"/>